<dbReference type="Pfam" id="PF02545">
    <property type="entry name" value="Maf"/>
    <property type="match status" value="1"/>
</dbReference>
<feature type="site" description="Important for substrate specificity" evidence="3">
    <location>
        <position position="19"/>
    </location>
</feature>
<accession>A0ABR5A5R3</accession>
<comment type="subcellular location">
    <subcellularLocation>
        <location evidence="3">Cytoplasm</location>
    </subcellularLocation>
</comment>
<comment type="catalytic activity">
    <reaction evidence="3">
        <text>dTTP + H2O = dTMP + diphosphate + H(+)</text>
        <dbReference type="Rhea" id="RHEA:28534"/>
        <dbReference type="ChEBI" id="CHEBI:15377"/>
        <dbReference type="ChEBI" id="CHEBI:15378"/>
        <dbReference type="ChEBI" id="CHEBI:33019"/>
        <dbReference type="ChEBI" id="CHEBI:37568"/>
        <dbReference type="ChEBI" id="CHEBI:63528"/>
        <dbReference type="EC" id="3.6.1.9"/>
    </reaction>
</comment>
<comment type="similarity">
    <text evidence="3">Belongs to the Maf family. YhdE subfamily.</text>
</comment>
<organism evidence="4 5">
    <name type="scientific">Cohnella kolymensis</name>
    <dbReference type="NCBI Taxonomy" id="1590652"/>
    <lineage>
        <taxon>Bacteria</taxon>
        <taxon>Bacillati</taxon>
        <taxon>Bacillota</taxon>
        <taxon>Bacilli</taxon>
        <taxon>Bacillales</taxon>
        <taxon>Paenibacillaceae</taxon>
        <taxon>Cohnella</taxon>
    </lineage>
</organism>
<evidence type="ECO:0000313" key="4">
    <source>
        <dbReference type="EMBL" id="KIL36406.1"/>
    </source>
</evidence>
<feature type="site" description="Important for substrate specificity" evidence="3">
    <location>
        <position position="166"/>
    </location>
</feature>
<dbReference type="Gene3D" id="3.90.950.10">
    <property type="match status" value="1"/>
</dbReference>
<dbReference type="InterPro" id="IPR003697">
    <property type="entry name" value="Maf-like"/>
</dbReference>
<dbReference type="PIRSF" id="PIRSF006305">
    <property type="entry name" value="Maf"/>
    <property type="match status" value="1"/>
</dbReference>
<dbReference type="RefSeq" id="WP_041061923.1">
    <property type="nucleotide sequence ID" value="NZ_JXAL01000009.1"/>
</dbReference>
<dbReference type="EC" id="3.6.1.9" evidence="3"/>
<dbReference type="InterPro" id="IPR029001">
    <property type="entry name" value="ITPase-like_fam"/>
</dbReference>
<keyword evidence="3" id="KW-0546">Nucleotide metabolism</keyword>
<dbReference type="PANTHER" id="PTHR43213:SF5">
    <property type="entry name" value="BIFUNCTIONAL DTTP_UTP PYROPHOSPHATASE_METHYLTRANSFERASE PROTEIN-RELATED"/>
    <property type="match status" value="1"/>
</dbReference>
<protein>
    <recommendedName>
        <fullName evidence="3">dTTP/UTP pyrophosphatase</fullName>
        <shortName evidence="3">dTTPase/UTPase</shortName>
        <ecNumber evidence="3">3.6.1.9</ecNumber>
    </recommendedName>
    <alternativeName>
        <fullName evidence="3">Nucleoside triphosphate pyrophosphatase</fullName>
    </alternativeName>
    <alternativeName>
        <fullName evidence="3">Nucleotide pyrophosphatase</fullName>
        <shortName evidence="3">Nucleotide PPase</shortName>
    </alternativeName>
</protein>
<proteinExistence type="inferred from homology"/>
<comment type="caution">
    <text evidence="3">Lacks conserved residue(s) required for the propagation of feature annotation.</text>
</comment>
<comment type="function">
    <text evidence="3">Nucleoside triphosphate pyrophosphatase that hydrolyzes dTTP and UTP. May have a dual role in cell division arrest and in preventing the incorporation of modified nucleotides into cellular nucleic acids.</text>
</comment>
<keyword evidence="3" id="KW-0963">Cytoplasm</keyword>
<dbReference type="HAMAP" id="MF_00528">
    <property type="entry name" value="Maf"/>
    <property type="match status" value="1"/>
</dbReference>
<dbReference type="NCBIfam" id="TIGR00172">
    <property type="entry name" value="maf"/>
    <property type="match status" value="1"/>
</dbReference>
<dbReference type="PANTHER" id="PTHR43213">
    <property type="entry name" value="BIFUNCTIONAL DTTP/UTP PYROPHOSPHATASE/METHYLTRANSFERASE PROTEIN-RELATED"/>
    <property type="match status" value="1"/>
</dbReference>
<evidence type="ECO:0000256" key="1">
    <source>
        <dbReference type="ARBA" id="ARBA00001968"/>
    </source>
</evidence>
<comment type="cofactor">
    <cofactor evidence="1 3">
        <name>a divalent metal cation</name>
        <dbReference type="ChEBI" id="CHEBI:60240"/>
    </cofactor>
</comment>
<sequence>MSSASPGRPALILASSSPRRQELIKILGLPLQVVPSQADEDTPKDWTPVQIVEGLARRKAGAVIESLAEPSDRDSIVVGSDTIVVLDDKVMGKPKDEEEARNMLHQLAGRTHEVFTGVSCVRPSDGLSVTSHRITRVRMRSLTEEQIARYVATGESKDKAGAYGIQELGALLVDSIEGDYFNVVGLPLSLLAVQLEQFGVSLP</sequence>
<evidence type="ECO:0000313" key="5">
    <source>
        <dbReference type="Proteomes" id="UP000054526"/>
    </source>
</evidence>
<keyword evidence="5" id="KW-1185">Reference proteome</keyword>
<dbReference type="SUPFAM" id="SSF52972">
    <property type="entry name" value="ITPase-like"/>
    <property type="match status" value="1"/>
</dbReference>
<comment type="catalytic activity">
    <reaction evidence="3">
        <text>UTP + H2O = UMP + diphosphate + H(+)</text>
        <dbReference type="Rhea" id="RHEA:29395"/>
        <dbReference type="ChEBI" id="CHEBI:15377"/>
        <dbReference type="ChEBI" id="CHEBI:15378"/>
        <dbReference type="ChEBI" id="CHEBI:33019"/>
        <dbReference type="ChEBI" id="CHEBI:46398"/>
        <dbReference type="ChEBI" id="CHEBI:57865"/>
        <dbReference type="EC" id="3.6.1.9"/>
    </reaction>
</comment>
<feature type="active site" description="Proton acceptor" evidence="3">
    <location>
        <position position="81"/>
    </location>
</feature>
<dbReference type="Proteomes" id="UP000054526">
    <property type="component" value="Unassembled WGS sequence"/>
</dbReference>
<feature type="site" description="Important for substrate specificity" evidence="3">
    <location>
        <position position="82"/>
    </location>
</feature>
<comment type="caution">
    <text evidence="4">The sequence shown here is derived from an EMBL/GenBank/DDBJ whole genome shotgun (WGS) entry which is preliminary data.</text>
</comment>
<evidence type="ECO:0000256" key="3">
    <source>
        <dbReference type="HAMAP-Rule" id="MF_00528"/>
    </source>
</evidence>
<gene>
    <name evidence="4" type="ORF">SD71_07995</name>
</gene>
<name>A0ABR5A5R3_9BACL</name>
<keyword evidence="2 3" id="KW-0378">Hydrolase</keyword>
<evidence type="ECO:0000256" key="2">
    <source>
        <dbReference type="ARBA" id="ARBA00022801"/>
    </source>
</evidence>
<reference evidence="4 5" key="1">
    <citation type="submission" date="2014-12" db="EMBL/GenBank/DDBJ databases">
        <title>Draft genome sequence of Cohnella kolymensis strain B-2846.</title>
        <authorList>
            <person name="Karlyshev A.V."/>
            <person name="Kudryashova E.B."/>
        </authorList>
    </citation>
    <scope>NUCLEOTIDE SEQUENCE [LARGE SCALE GENOMIC DNA]</scope>
    <source>
        <strain evidence="4 5">VKM B-2846</strain>
    </source>
</reference>
<dbReference type="CDD" id="cd00555">
    <property type="entry name" value="Maf"/>
    <property type="match status" value="1"/>
</dbReference>
<dbReference type="EMBL" id="JXAL01000009">
    <property type="protein sequence ID" value="KIL36406.1"/>
    <property type="molecule type" value="Genomic_DNA"/>
</dbReference>